<keyword evidence="8" id="KW-0805">Transcription regulation</keyword>
<dbReference type="PANTHER" id="PTHR13808:SF1">
    <property type="entry name" value="HISTONE ACETYLTRANSFERASE"/>
    <property type="match status" value="1"/>
</dbReference>
<comment type="subcellular location">
    <subcellularLocation>
        <location evidence="1">Nucleus</location>
    </subcellularLocation>
</comment>
<evidence type="ECO:0000256" key="3">
    <source>
        <dbReference type="ARBA" id="ARBA00022679"/>
    </source>
</evidence>
<feature type="zinc finger region" description="TAZ-type" evidence="12">
    <location>
        <begin position="25"/>
        <end position="104"/>
    </location>
</feature>
<dbReference type="EC" id="2.3.1.48" evidence="2"/>
<evidence type="ECO:0000259" key="13">
    <source>
        <dbReference type="PROSITE" id="PS50134"/>
    </source>
</evidence>
<dbReference type="InterPro" id="IPR035898">
    <property type="entry name" value="TAZ_dom_sf"/>
</dbReference>
<evidence type="ECO:0000256" key="12">
    <source>
        <dbReference type="PROSITE-ProRule" id="PRU00203"/>
    </source>
</evidence>
<evidence type="ECO:0000256" key="2">
    <source>
        <dbReference type="ARBA" id="ARBA00013184"/>
    </source>
</evidence>
<accession>A0ABP0AL54</accession>
<evidence type="ECO:0000256" key="8">
    <source>
        <dbReference type="ARBA" id="ARBA00023015"/>
    </source>
</evidence>
<keyword evidence="15" id="KW-1185">Reference proteome</keyword>
<keyword evidence="9" id="KW-0804">Transcription</keyword>
<gene>
    <name evidence="14" type="ORF">MPIPNATIZW_LOCUS18825</name>
</gene>
<evidence type="ECO:0000256" key="6">
    <source>
        <dbReference type="ARBA" id="ARBA00022833"/>
    </source>
</evidence>
<dbReference type="SUPFAM" id="SSF57933">
    <property type="entry name" value="TAZ domain"/>
    <property type="match status" value="1"/>
</dbReference>
<dbReference type="Gene3D" id="1.20.1020.10">
    <property type="entry name" value="TAZ domain"/>
    <property type="match status" value="1"/>
</dbReference>
<keyword evidence="4 12" id="KW-0479">Metal-binding</keyword>
<keyword evidence="6 12" id="KW-0862">Zinc</keyword>
<organism evidence="14 15">
    <name type="scientific">Pipistrellus nathusii</name>
    <name type="common">Nathusius' pipistrelle</name>
    <dbReference type="NCBI Taxonomy" id="59473"/>
    <lineage>
        <taxon>Eukaryota</taxon>
        <taxon>Metazoa</taxon>
        <taxon>Chordata</taxon>
        <taxon>Craniata</taxon>
        <taxon>Vertebrata</taxon>
        <taxon>Euteleostomi</taxon>
        <taxon>Mammalia</taxon>
        <taxon>Eutheria</taxon>
        <taxon>Laurasiatheria</taxon>
        <taxon>Chiroptera</taxon>
        <taxon>Yangochiroptera</taxon>
        <taxon>Vespertilionidae</taxon>
        <taxon>Pipistrellus</taxon>
    </lineage>
</organism>
<dbReference type="InterPro" id="IPR000197">
    <property type="entry name" value="Znf_TAZ"/>
</dbReference>
<evidence type="ECO:0000313" key="15">
    <source>
        <dbReference type="Proteomes" id="UP001314169"/>
    </source>
</evidence>
<evidence type="ECO:0000256" key="9">
    <source>
        <dbReference type="ARBA" id="ARBA00023163"/>
    </source>
</evidence>
<evidence type="ECO:0000256" key="7">
    <source>
        <dbReference type="ARBA" id="ARBA00022853"/>
    </source>
</evidence>
<keyword evidence="5 12" id="KW-0863">Zinc-finger</keyword>
<dbReference type="PANTHER" id="PTHR13808">
    <property type="entry name" value="CBP/P300-RELATED"/>
    <property type="match status" value="1"/>
</dbReference>
<keyword evidence="10" id="KW-0539">Nucleus</keyword>
<dbReference type="EMBL" id="OY882879">
    <property type="protein sequence ID" value="CAK6450519.1"/>
    <property type="molecule type" value="Genomic_DNA"/>
</dbReference>
<comment type="catalytic activity">
    <reaction evidence="11">
        <text>L-lysyl-[protein] + acetyl-CoA = N(6)-acetyl-L-lysyl-[protein] + CoA + H(+)</text>
        <dbReference type="Rhea" id="RHEA:45948"/>
        <dbReference type="Rhea" id="RHEA-COMP:9752"/>
        <dbReference type="Rhea" id="RHEA-COMP:10731"/>
        <dbReference type="ChEBI" id="CHEBI:15378"/>
        <dbReference type="ChEBI" id="CHEBI:29969"/>
        <dbReference type="ChEBI" id="CHEBI:57287"/>
        <dbReference type="ChEBI" id="CHEBI:57288"/>
        <dbReference type="ChEBI" id="CHEBI:61930"/>
        <dbReference type="EC" id="2.3.1.48"/>
    </reaction>
</comment>
<dbReference type="Pfam" id="PF02135">
    <property type="entry name" value="zf-TAZ"/>
    <property type="match status" value="1"/>
</dbReference>
<keyword evidence="7" id="KW-0156">Chromatin regulator</keyword>
<dbReference type="SMART" id="SM00551">
    <property type="entry name" value="ZnF_TAZ"/>
    <property type="match status" value="1"/>
</dbReference>
<feature type="domain" description="TAZ-type" evidence="13">
    <location>
        <begin position="25"/>
        <end position="104"/>
    </location>
</feature>
<dbReference type="InterPro" id="IPR013178">
    <property type="entry name" value="Histone_AcTrfase_Rtt109/CBP"/>
</dbReference>
<evidence type="ECO:0000256" key="5">
    <source>
        <dbReference type="ARBA" id="ARBA00022771"/>
    </source>
</evidence>
<dbReference type="PROSITE" id="PS50134">
    <property type="entry name" value="ZF_TAZ"/>
    <property type="match status" value="1"/>
</dbReference>
<evidence type="ECO:0000256" key="4">
    <source>
        <dbReference type="ARBA" id="ARBA00022723"/>
    </source>
</evidence>
<sequence>MVKLGLDEEADEGGSQHELQFRSLQEWWHQAIQCCIQSLRHAHQCHDTNCPQLSCQKMKKVVQHNKSCQCKTNGGCGVCKQFITLCCYHAKHYQETHAPFPTAFASTRSSTSRRYSTTGSTHSSCASGCYHQYPHHASTQSTLPSFSTTLALHTAFQNTLETTEPDCLCPCL</sequence>
<dbReference type="Proteomes" id="UP001314169">
    <property type="component" value="Chromosome X"/>
</dbReference>
<protein>
    <recommendedName>
        <fullName evidence="2">histone acetyltransferase</fullName>
        <ecNumber evidence="2">2.3.1.48</ecNumber>
    </recommendedName>
</protein>
<keyword evidence="3" id="KW-0808">Transferase</keyword>
<name>A0ABP0AL54_PIPNA</name>
<reference evidence="14" key="1">
    <citation type="submission" date="2023-12" db="EMBL/GenBank/DDBJ databases">
        <authorList>
            <person name="Brown T."/>
        </authorList>
    </citation>
    <scope>NUCLEOTIDE SEQUENCE</scope>
</reference>
<proteinExistence type="predicted"/>
<evidence type="ECO:0000256" key="1">
    <source>
        <dbReference type="ARBA" id="ARBA00004123"/>
    </source>
</evidence>
<evidence type="ECO:0000313" key="14">
    <source>
        <dbReference type="EMBL" id="CAK6450519.1"/>
    </source>
</evidence>
<evidence type="ECO:0000256" key="11">
    <source>
        <dbReference type="ARBA" id="ARBA00048017"/>
    </source>
</evidence>
<evidence type="ECO:0000256" key="10">
    <source>
        <dbReference type="ARBA" id="ARBA00023242"/>
    </source>
</evidence>